<evidence type="ECO:0000256" key="1">
    <source>
        <dbReference type="ARBA" id="ARBA00000165"/>
    </source>
</evidence>
<feature type="chain" id="PRO_5035212674" description="Alkylmercury lyase" evidence="10">
    <location>
        <begin position="27"/>
        <end position="297"/>
    </location>
</feature>
<evidence type="ECO:0000256" key="7">
    <source>
        <dbReference type="ARBA" id="ARBA00023239"/>
    </source>
</evidence>
<keyword evidence="7" id="KW-0456">Lyase</keyword>
<accession>A0A8J7TUY6</accession>
<proteinExistence type="inferred from homology"/>
<gene>
    <name evidence="12" type="ORF">J0H12_06910</name>
</gene>
<keyword evidence="5" id="KW-0475">Mercuric resistance</keyword>
<evidence type="ECO:0000259" key="11">
    <source>
        <dbReference type="Pfam" id="PF12324"/>
    </source>
</evidence>
<dbReference type="Proteomes" id="UP000664414">
    <property type="component" value="Unassembled WGS sequence"/>
</dbReference>
<dbReference type="SUPFAM" id="SSF46785">
    <property type="entry name" value="Winged helix' DNA-binding domain"/>
    <property type="match status" value="1"/>
</dbReference>
<dbReference type="EC" id="4.99.1.2" evidence="3"/>
<dbReference type="GO" id="GO:0046689">
    <property type="term" value="P:response to mercury ion"/>
    <property type="evidence" value="ECO:0007669"/>
    <property type="project" value="UniProtKB-KW"/>
</dbReference>
<feature type="domain" description="Alkylmercury lyase helix-turn-helix" evidence="11">
    <location>
        <begin position="107"/>
        <end position="157"/>
    </location>
</feature>
<feature type="signal peptide" evidence="10">
    <location>
        <begin position="1"/>
        <end position="26"/>
    </location>
</feature>
<dbReference type="EMBL" id="JAFKGL010000031">
    <property type="protein sequence ID" value="MBN9413632.1"/>
    <property type="molecule type" value="Genomic_DNA"/>
</dbReference>
<dbReference type="Gene3D" id="3.30.450.410">
    <property type="match status" value="1"/>
</dbReference>
<comment type="similarity">
    <text evidence="2">Belongs to the MerB family.</text>
</comment>
<comment type="catalytic activity">
    <reaction evidence="1">
        <text>an alkylmercury + H(+) = an alkane + Hg(2+)</text>
        <dbReference type="Rhea" id="RHEA:18777"/>
        <dbReference type="ChEBI" id="CHEBI:15378"/>
        <dbReference type="ChEBI" id="CHEBI:16793"/>
        <dbReference type="ChEBI" id="CHEBI:18310"/>
        <dbReference type="ChEBI" id="CHEBI:83725"/>
        <dbReference type="EC" id="4.99.1.2"/>
    </reaction>
</comment>
<dbReference type="PRINTS" id="PR01699">
    <property type="entry name" value="ORGNOHGLYASE"/>
</dbReference>
<evidence type="ECO:0000256" key="6">
    <source>
        <dbReference type="ARBA" id="ARBA00022914"/>
    </source>
</evidence>
<dbReference type="SUPFAM" id="SSF160387">
    <property type="entry name" value="NosL/MerB-like"/>
    <property type="match status" value="1"/>
</dbReference>
<protein>
    <recommendedName>
        <fullName evidence="4">Alkylmercury lyase</fullName>
        <ecNumber evidence="3">4.99.1.2</ecNumber>
    </recommendedName>
    <alternativeName>
        <fullName evidence="9">Organomercurial lyase</fullName>
    </alternativeName>
</protein>
<organism evidence="12 13">
    <name type="scientific">Candidatus Paracaedimonas acanthamoebae</name>
    <dbReference type="NCBI Taxonomy" id="244581"/>
    <lineage>
        <taxon>Bacteria</taxon>
        <taxon>Pseudomonadati</taxon>
        <taxon>Pseudomonadota</taxon>
        <taxon>Alphaproteobacteria</taxon>
        <taxon>Holosporales</taxon>
        <taxon>Caedimonadaceae</taxon>
        <taxon>Candidatus Paracaedimonas</taxon>
    </lineage>
</organism>
<keyword evidence="10" id="KW-0732">Signal</keyword>
<dbReference type="AlphaFoldDB" id="A0A8J7TUY6"/>
<dbReference type="InterPro" id="IPR024259">
    <property type="entry name" value="MerB_HTH_dom"/>
</dbReference>
<evidence type="ECO:0000313" key="12">
    <source>
        <dbReference type="EMBL" id="MBN9413632.1"/>
    </source>
</evidence>
<dbReference type="InterPro" id="IPR036390">
    <property type="entry name" value="WH_DNA-bd_sf"/>
</dbReference>
<comment type="caution">
    <text evidence="12">The sequence shown here is derived from an EMBL/GenBank/DDBJ whole genome shotgun (WGS) entry which is preliminary data.</text>
</comment>
<reference evidence="12" key="1">
    <citation type="submission" date="2021-02" db="EMBL/GenBank/DDBJ databases">
        <title>Thiocyanate and organic carbon inputs drive convergent selection for specific autotrophic Afipia and Thiobacillus strains within complex microbiomes.</title>
        <authorList>
            <person name="Huddy R.J."/>
            <person name="Sachdeva R."/>
            <person name="Kadzinga F."/>
            <person name="Kantor R.S."/>
            <person name="Harrison S.T.L."/>
            <person name="Banfield J.F."/>
        </authorList>
    </citation>
    <scope>NUCLEOTIDE SEQUENCE</scope>
    <source>
        <strain evidence="12">SCN18_10_11_15_R4_P_38_20</strain>
    </source>
</reference>
<dbReference type="GO" id="GO:0018836">
    <property type="term" value="F:alkylmercury lyase activity"/>
    <property type="evidence" value="ECO:0007669"/>
    <property type="project" value="UniProtKB-EC"/>
</dbReference>
<evidence type="ECO:0000256" key="5">
    <source>
        <dbReference type="ARBA" id="ARBA00022466"/>
    </source>
</evidence>
<evidence type="ECO:0000256" key="10">
    <source>
        <dbReference type="SAM" id="SignalP"/>
    </source>
</evidence>
<evidence type="ECO:0000256" key="9">
    <source>
        <dbReference type="ARBA" id="ARBA00031271"/>
    </source>
</evidence>
<evidence type="ECO:0000256" key="4">
    <source>
        <dbReference type="ARBA" id="ARBA00018180"/>
    </source>
</evidence>
<dbReference type="Pfam" id="PF03243">
    <property type="entry name" value="MerB"/>
    <property type="match status" value="1"/>
</dbReference>
<evidence type="ECO:0000313" key="13">
    <source>
        <dbReference type="Proteomes" id="UP000664414"/>
    </source>
</evidence>
<name>A0A8J7TUY6_9PROT</name>
<dbReference type="Pfam" id="PF12324">
    <property type="entry name" value="HTH_15"/>
    <property type="match status" value="1"/>
</dbReference>
<evidence type="ECO:0000256" key="3">
    <source>
        <dbReference type="ARBA" id="ARBA00013237"/>
    </source>
</evidence>
<comment type="function">
    <text evidence="8">Cleaves the carbon-mercury bond of organomercurials such as phenylmercuric acetate. One product is Hg(2+), which is subsequently detoxified by the mercuric reductase.</text>
</comment>
<keyword evidence="6" id="KW-0476">Mercury</keyword>
<dbReference type="InterPro" id="IPR053717">
    <property type="entry name" value="MerB_lyase_sf"/>
</dbReference>
<dbReference type="InterPro" id="IPR004927">
    <property type="entry name" value="MerB"/>
</dbReference>
<sequence>MKKLSFFKSIIVAAAALFLNMNPLLATITDEDIAITGSKSETSRTLPNKEEEQKEESPIASKCFLETTCDKLCQFAVDYIPSLPTHMAKLFISQYPVPSEQEQAVSLKLFHLLAEGTPVDVNSLAESVSLSQSTVKEMMQKWPDVYYDEEQHIIGYGGLTFKPTKHKIMFDNRTLYTWCAWDTLFLPAILGKTLEIESHCPVDDSIVKIRLNQEGVKSIEPKEAVISFMLPSKECIQKNIQSNFCHYINFFPSAEIGHEWIKEHSKTYIISIEEAFKIGQLKNQAQFGKKLEQDFNK</sequence>
<evidence type="ECO:0000256" key="2">
    <source>
        <dbReference type="ARBA" id="ARBA00009443"/>
    </source>
</evidence>
<evidence type="ECO:0000256" key="8">
    <source>
        <dbReference type="ARBA" id="ARBA00025326"/>
    </source>
</evidence>